<dbReference type="PANTHER" id="PTHR35174:SF3">
    <property type="entry name" value="BLL7171 PROTEIN"/>
    <property type="match status" value="1"/>
</dbReference>
<feature type="domain" description="YCII-related" evidence="2">
    <location>
        <begin position="1"/>
        <end position="109"/>
    </location>
</feature>
<sequence>MRYALLVYETEAGVKGRGDPDYQAAYKAYIDAIYGSGVAIAGSGLQDAATTTTTFRLVHGERQIQDGPFADTKEQLAGFFLIDVPDLDKALEWAARCPSTSRGGIVEIRLALEQPT</sequence>
<name>A0ABZ2M7A5_9BACT</name>
<organism evidence="3 4">
    <name type="scientific">Pendulispora albinea</name>
    <dbReference type="NCBI Taxonomy" id="2741071"/>
    <lineage>
        <taxon>Bacteria</taxon>
        <taxon>Pseudomonadati</taxon>
        <taxon>Myxococcota</taxon>
        <taxon>Myxococcia</taxon>
        <taxon>Myxococcales</taxon>
        <taxon>Sorangiineae</taxon>
        <taxon>Pendulisporaceae</taxon>
        <taxon>Pendulispora</taxon>
    </lineage>
</organism>
<dbReference type="Gene3D" id="3.30.70.1060">
    <property type="entry name" value="Dimeric alpha+beta barrel"/>
    <property type="match status" value="1"/>
</dbReference>
<keyword evidence="4" id="KW-1185">Reference proteome</keyword>
<evidence type="ECO:0000256" key="1">
    <source>
        <dbReference type="ARBA" id="ARBA00007689"/>
    </source>
</evidence>
<dbReference type="RefSeq" id="WP_394828019.1">
    <property type="nucleotide sequence ID" value="NZ_CP089984.1"/>
</dbReference>
<dbReference type="InterPro" id="IPR005545">
    <property type="entry name" value="YCII"/>
</dbReference>
<accession>A0ABZ2M7A5</accession>
<comment type="similarity">
    <text evidence="1">Belongs to the YciI family.</text>
</comment>
<dbReference type="PANTHER" id="PTHR35174">
    <property type="entry name" value="BLL7171 PROTEIN-RELATED"/>
    <property type="match status" value="1"/>
</dbReference>
<evidence type="ECO:0000313" key="4">
    <source>
        <dbReference type="Proteomes" id="UP001370348"/>
    </source>
</evidence>
<gene>
    <name evidence="3" type="ORF">LZC94_14200</name>
</gene>
<protein>
    <submittedName>
        <fullName evidence="3">YciI family protein</fullName>
    </submittedName>
</protein>
<dbReference type="SUPFAM" id="SSF54909">
    <property type="entry name" value="Dimeric alpha+beta barrel"/>
    <property type="match status" value="1"/>
</dbReference>
<dbReference type="InterPro" id="IPR011008">
    <property type="entry name" value="Dimeric_a/b-barrel"/>
</dbReference>
<dbReference type="EMBL" id="CP089984">
    <property type="protein sequence ID" value="WXB18388.1"/>
    <property type="molecule type" value="Genomic_DNA"/>
</dbReference>
<dbReference type="Pfam" id="PF03795">
    <property type="entry name" value="YCII"/>
    <property type="match status" value="1"/>
</dbReference>
<evidence type="ECO:0000259" key="2">
    <source>
        <dbReference type="Pfam" id="PF03795"/>
    </source>
</evidence>
<evidence type="ECO:0000313" key="3">
    <source>
        <dbReference type="EMBL" id="WXB18388.1"/>
    </source>
</evidence>
<reference evidence="3 4" key="1">
    <citation type="submission" date="2021-12" db="EMBL/GenBank/DDBJ databases">
        <title>Discovery of the Pendulisporaceae a myxobacterial family with distinct sporulation behavior and unique specialized metabolism.</title>
        <authorList>
            <person name="Garcia R."/>
            <person name="Popoff A."/>
            <person name="Bader C.D."/>
            <person name="Loehr J."/>
            <person name="Walesch S."/>
            <person name="Walt C."/>
            <person name="Boldt J."/>
            <person name="Bunk B."/>
            <person name="Haeckl F.J.F.P.J."/>
            <person name="Gunesch A.P."/>
            <person name="Birkelbach J."/>
            <person name="Nuebel U."/>
            <person name="Pietschmann T."/>
            <person name="Bach T."/>
            <person name="Mueller R."/>
        </authorList>
    </citation>
    <scope>NUCLEOTIDE SEQUENCE [LARGE SCALE GENOMIC DNA]</scope>
    <source>
        <strain evidence="3 4">MSr11954</strain>
    </source>
</reference>
<proteinExistence type="inferred from homology"/>
<dbReference type="Proteomes" id="UP001370348">
    <property type="component" value="Chromosome"/>
</dbReference>